<gene>
    <name evidence="2" type="ORF">SVIM_LOCUS269610</name>
</gene>
<feature type="region of interest" description="Disordered" evidence="1">
    <location>
        <begin position="1"/>
        <end position="34"/>
    </location>
</feature>
<name>A0A6N2LSR0_SALVM</name>
<feature type="compositionally biased region" description="Basic and acidic residues" evidence="1">
    <location>
        <begin position="25"/>
        <end position="34"/>
    </location>
</feature>
<evidence type="ECO:0000256" key="1">
    <source>
        <dbReference type="SAM" id="MobiDB-lite"/>
    </source>
</evidence>
<dbReference type="EMBL" id="CAADRP010001597">
    <property type="protein sequence ID" value="VFU44152.1"/>
    <property type="molecule type" value="Genomic_DNA"/>
</dbReference>
<dbReference type="AlphaFoldDB" id="A0A6N2LSR0"/>
<proteinExistence type="predicted"/>
<reference evidence="2" key="1">
    <citation type="submission" date="2019-03" db="EMBL/GenBank/DDBJ databases">
        <authorList>
            <person name="Mank J."/>
            <person name="Almeida P."/>
        </authorList>
    </citation>
    <scope>NUCLEOTIDE SEQUENCE</scope>
    <source>
        <strain evidence="2">78183</strain>
    </source>
</reference>
<sequence>MVSVSGGAGDEESENVIFPYSVGGQRKEGKNTNDSRHCPSFFNFSFQWLSSISAPYKNRGLASHGGKKEQWGGKLTSSSLMFCSRTSVTIIQQGPVDGSNMKKANEHYEEIIQETNYSKSPLRNQKSYDITFCEIRKKTPKCIYEKKKSNYYQQRNRVAAEIAAWKKEGRTNKNLEGAVRRLKMPCLRQY</sequence>
<evidence type="ECO:0000313" key="2">
    <source>
        <dbReference type="EMBL" id="VFU44152.1"/>
    </source>
</evidence>
<organism evidence="2">
    <name type="scientific">Salix viminalis</name>
    <name type="common">Common osier</name>
    <name type="synonym">Basket willow</name>
    <dbReference type="NCBI Taxonomy" id="40686"/>
    <lineage>
        <taxon>Eukaryota</taxon>
        <taxon>Viridiplantae</taxon>
        <taxon>Streptophyta</taxon>
        <taxon>Embryophyta</taxon>
        <taxon>Tracheophyta</taxon>
        <taxon>Spermatophyta</taxon>
        <taxon>Magnoliopsida</taxon>
        <taxon>eudicotyledons</taxon>
        <taxon>Gunneridae</taxon>
        <taxon>Pentapetalae</taxon>
        <taxon>rosids</taxon>
        <taxon>fabids</taxon>
        <taxon>Malpighiales</taxon>
        <taxon>Salicaceae</taxon>
        <taxon>Saliceae</taxon>
        <taxon>Salix</taxon>
    </lineage>
</organism>
<accession>A0A6N2LSR0</accession>
<protein>
    <submittedName>
        <fullName evidence="2">Uncharacterized protein</fullName>
    </submittedName>
</protein>